<accession>A0A1H4PLW9</accession>
<gene>
    <name evidence="1" type="ORF">SAMN05443244_2606</name>
</gene>
<dbReference type="PANTHER" id="PTHR37463:SF1">
    <property type="entry name" value="DUF2256 DOMAIN-CONTAINING PROTEIN"/>
    <property type="match status" value="1"/>
</dbReference>
<dbReference type="InterPro" id="IPR036388">
    <property type="entry name" value="WH-like_DNA-bd_sf"/>
</dbReference>
<dbReference type="EMBL" id="FNSD01000001">
    <property type="protein sequence ID" value="SEC08379.1"/>
    <property type="molecule type" value="Genomic_DNA"/>
</dbReference>
<evidence type="ECO:0008006" key="3">
    <source>
        <dbReference type="Google" id="ProtNLM"/>
    </source>
</evidence>
<proteinExistence type="predicted"/>
<dbReference type="Pfam" id="PF11625">
    <property type="entry name" value="DUF3253"/>
    <property type="match status" value="1"/>
</dbReference>
<dbReference type="InterPro" id="IPR017136">
    <property type="entry name" value="UCP037205"/>
</dbReference>
<dbReference type="Proteomes" id="UP000182409">
    <property type="component" value="Unassembled WGS sequence"/>
</dbReference>
<dbReference type="InterPro" id="IPR036390">
    <property type="entry name" value="WH_DNA-bd_sf"/>
</dbReference>
<dbReference type="Pfam" id="PF10013">
    <property type="entry name" value="DUF2256"/>
    <property type="match status" value="1"/>
</dbReference>
<evidence type="ECO:0000313" key="2">
    <source>
        <dbReference type="Proteomes" id="UP000182409"/>
    </source>
</evidence>
<organism evidence="1 2">
    <name type="scientific">Terriglobus roseus</name>
    <dbReference type="NCBI Taxonomy" id="392734"/>
    <lineage>
        <taxon>Bacteria</taxon>
        <taxon>Pseudomonadati</taxon>
        <taxon>Acidobacteriota</taxon>
        <taxon>Terriglobia</taxon>
        <taxon>Terriglobales</taxon>
        <taxon>Acidobacteriaceae</taxon>
        <taxon>Terriglobus</taxon>
    </lineage>
</organism>
<dbReference type="PANTHER" id="PTHR37463">
    <property type="entry name" value="GSL3115 PROTEIN"/>
    <property type="match status" value="1"/>
</dbReference>
<sequence>MPDRKPRSQHNAGAHPDKTCAACGRTITWRKKWERDWDNVKFCSDACRAHKPGAQDKLLEETILRLLHERGAGKTICPSEAARTVAGDGKLSGNREDWEPLMEPARAAARRLVAAEKIVITQGGHAVDASTAKGAIRLRLR</sequence>
<dbReference type="InterPro" id="IPR021660">
    <property type="entry name" value="DUF3253"/>
</dbReference>
<dbReference type="Gene3D" id="1.10.10.10">
    <property type="entry name" value="Winged helix-like DNA-binding domain superfamily/Winged helix DNA-binding domain"/>
    <property type="match status" value="1"/>
</dbReference>
<dbReference type="RefSeq" id="WP_074654441.1">
    <property type="nucleotide sequence ID" value="NZ_FNSD01000001.1"/>
</dbReference>
<protein>
    <recommendedName>
        <fullName evidence="3">DUF2256 and DUF3253 domain-containing protein</fullName>
    </recommendedName>
</protein>
<dbReference type="OrthoDB" id="34459at2"/>
<reference evidence="1 2" key="1">
    <citation type="submission" date="2016-10" db="EMBL/GenBank/DDBJ databases">
        <authorList>
            <person name="de Groot N.N."/>
        </authorList>
    </citation>
    <scope>NUCLEOTIDE SEQUENCE [LARGE SCALE GENOMIC DNA]</scope>
    <source>
        <strain evidence="1 2">AB35.6</strain>
    </source>
</reference>
<name>A0A1H4PLW9_9BACT</name>
<evidence type="ECO:0000313" key="1">
    <source>
        <dbReference type="EMBL" id="SEC08379.1"/>
    </source>
</evidence>
<dbReference type="AlphaFoldDB" id="A0A1H4PLW9"/>
<dbReference type="SUPFAM" id="SSF46785">
    <property type="entry name" value="Winged helix' DNA-binding domain"/>
    <property type="match status" value="1"/>
</dbReference>